<dbReference type="EMBL" id="OE839458">
    <property type="protein sequence ID" value="CAD7587290.1"/>
    <property type="molecule type" value="Genomic_DNA"/>
</dbReference>
<organism evidence="1">
    <name type="scientific">Timema genevievae</name>
    <name type="common">Walking stick</name>
    <dbReference type="NCBI Taxonomy" id="629358"/>
    <lineage>
        <taxon>Eukaryota</taxon>
        <taxon>Metazoa</taxon>
        <taxon>Ecdysozoa</taxon>
        <taxon>Arthropoda</taxon>
        <taxon>Hexapoda</taxon>
        <taxon>Insecta</taxon>
        <taxon>Pterygota</taxon>
        <taxon>Neoptera</taxon>
        <taxon>Polyneoptera</taxon>
        <taxon>Phasmatodea</taxon>
        <taxon>Timematodea</taxon>
        <taxon>Timematoidea</taxon>
        <taxon>Timematidae</taxon>
        <taxon>Timema</taxon>
    </lineage>
</organism>
<name>A0A7R9PHN5_TIMGE</name>
<accession>A0A7R9PHN5</accession>
<dbReference type="AlphaFoldDB" id="A0A7R9PHN5"/>
<proteinExistence type="predicted"/>
<protein>
    <submittedName>
        <fullName evidence="1">Uncharacterized protein</fullName>
    </submittedName>
</protein>
<evidence type="ECO:0000313" key="1">
    <source>
        <dbReference type="EMBL" id="CAD7587290.1"/>
    </source>
</evidence>
<gene>
    <name evidence="1" type="ORF">TGEB3V08_LOCUS1502</name>
</gene>
<reference evidence="1" key="1">
    <citation type="submission" date="2020-11" db="EMBL/GenBank/DDBJ databases">
        <authorList>
            <person name="Tran Van P."/>
        </authorList>
    </citation>
    <scope>NUCLEOTIDE SEQUENCE</scope>
</reference>
<sequence length="128" mass="14567">MNKIISIEQGRSKLSMRLIRLYHQAMVSIVDYGAGAWVRQKTVATDAMCVALGIWPLDLEVRRSSALYWIRKRDMEKVANLTRAGITTGLQATPEHVVLECIETLEDRMNLQIPLQASTVYHILRDVD</sequence>